<dbReference type="KEGG" id="ccj:UL81_06990"/>
<proteinExistence type="predicted"/>
<reference evidence="1 2" key="1">
    <citation type="journal article" date="2015" name="Genome Announc.">
        <title>Complete Genome Sequence of Corynebacterium camporealensis DSM 44610, Isolated from the Milk of a Manchega Sheep with Subclinical Mastitis.</title>
        <authorList>
            <person name="Ruckert C."/>
            <person name="Albersmeier A."/>
            <person name="Winkler A."/>
            <person name="Tauch A."/>
        </authorList>
    </citation>
    <scope>NUCLEOTIDE SEQUENCE [LARGE SCALE GENOMIC DNA]</scope>
    <source>
        <strain evidence="1 2">DSM 44610</strain>
    </source>
</reference>
<dbReference type="HOGENOM" id="CLU_1223081_0_0_11"/>
<protein>
    <submittedName>
        <fullName evidence="1">Uncharacterized protein</fullName>
    </submittedName>
</protein>
<evidence type="ECO:0000313" key="2">
    <source>
        <dbReference type="Proteomes" id="UP000033566"/>
    </source>
</evidence>
<evidence type="ECO:0000313" key="1">
    <source>
        <dbReference type="EMBL" id="AKE39354.1"/>
    </source>
</evidence>
<gene>
    <name evidence="1" type="ORF">UL81_06990</name>
</gene>
<dbReference type="OrthoDB" id="4774928at2"/>
<keyword evidence="2" id="KW-1185">Reference proteome</keyword>
<dbReference type="AlphaFoldDB" id="A0A0F6TAV6"/>
<name>A0A0F6TAV6_9CORY</name>
<sequence length="200" mass="21484">MKKLVVMPASPALAVELAPGDAASRELLDSLCKILQSAVTKHTTGIDIVASRNSRWHTVHTGSLRAWGAPHVQLGAGNYLPEIMAHYALRAAGLEHLPVHESREHMGTLDDASLTILVIDGSAGLTPRAPLALLDDGPAADEWCQKLLKGEMPQPFPLQDAGVVEPELWLELAEIQPQSVRLVAADSSLGVGRYIAEWEV</sequence>
<accession>A0A0F6TAV6</accession>
<dbReference type="Proteomes" id="UP000033566">
    <property type="component" value="Chromosome"/>
</dbReference>
<dbReference type="EMBL" id="CP011311">
    <property type="protein sequence ID" value="AKE39354.1"/>
    <property type="molecule type" value="Genomic_DNA"/>
</dbReference>
<dbReference type="PATRIC" id="fig|161896.4.peg.1366"/>
<organism evidence="1 2">
    <name type="scientific">Corynebacterium camporealensis</name>
    <dbReference type="NCBI Taxonomy" id="161896"/>
    <lineage>
        <taxon>Bacteria</taxon>
        <taxon>Bacillati</taxon>
        <taxon>Actinomycetota</taxon>
        <taxon>Actinomycetes</taxon>
        <taxon>Mycobacteriales</taxon>
        <taxon>Corynebacteriaceae</taxon>
        <taxon>Corynebacterium</taxon>
    </lineage>
</organism>
<dbReference type="RefSeq" id="WP_046453421.1">
    <property type="nucleotide sequence ID" value="NZ_CP011311.1"/>
</dbReference>